<organism evidence="2 3">
    <name type="scientific">Fulvitalea axinellae</name>
    <dbReference type="NCBI Taxonomy" id="1182444"/>
    <lineage>
        <taxon>Bacteria</taxon>
        <taxon>Pseudomonadati</taxon>
        <taxon>Bacteroidota</taxon>
        <taxon>Cytophagia</taxon>
        <taxon>Cytophagales</taxon>
        <taxon>Persicobacteraceae</taxon>
        <taxon>Fulvitalea</taxon>
    </lineage>
</organism>
<evidence type="ECO:0000313" key="2">
    <source>
        <dbReference type="EMBL" id="BDD08808.1"/>
    </source>
</evidence>
<evidence type="ECO:0000313" key="3">
    <source>
        <dbReference type="Proteomes" id="UP001348817"/>
    </source>
</evidence>
<accession>A0AAU9CL91</accession>
<evidence type="ECO:0008006" key="4">
    <source>
        <dbReference type="Google" id="ProtNLM"/>
    </source>
</evidence>
<reference evidence="2 3" key="1">
    <citation type="submission" date="2021-12" db="EMBL/GenBank/DDBJ databases">
        <title>Genome sequencing of bacteria with rrn-lacking chromosome and rrn-plasmid.</title>
        <authorList>
            <person name="Anda M."/>
            <person name="Iwasaki W."/>
        </authorList>
    </citation>
    <scope>NUCLEOTIDE SEQUENCE [LARGE SCALE GENOMIC DNA]</scope>
    <source>
        <strain evidence="2 3">DSM 100852</strain>
    </source>
</reference>
<gene>
    <name evidence="2" type="ORF">FUAX_12400</name>
</gene>
<dbReference type="PROSITE" id="PS51257">
    <property type="entry name" value="PROKAR_LIPOPROTEIN"/>
    <property type="match status" value="1"/>
</dbReference>
<feature type="chain" id="PRO_5043874294" description="Lipocalin-like domain-containing protein" evidence="1">
    <location>
        <begin position="24"/>
        <end position="346"/>
    </location>
</feature>
<sequence length="346" mass="38162">MRRLLIPALFLSVFALFSSCSDNDDDDSTPAVTASQLHGTWAFEDVSSELILDNPSVMNALPGIDAEAVSETSSKAMATLVKGMRLSLDSKYMNGNFDGRRLTWKYEDGKLKMRHTEAFHTKDDTDHDHQGMKDTRHGHVSMKGLLEGGEFDLVVDSVGQDEMKLSLVHRMAVGPVTGQTSVKTRVIRVDEGPTITRDPDVALTKEALAGFWKVHDIAVQMPDQQMGLSDSDYALLKAAVEANMRSVYKGSHMNLLTNGKGVYASLPMTEWTMEQEGENHEVVIQFMTLPANSALPSKALSGKKVAARLKAFERSHMEMLITTPVVMNFSGQEMSFDVVNTISMSR</sequence>
<feature type="signal peptide" evidence="1">
    <location>
        <begin position="1"/>
        <end position="23"/>
    </location>
</feature>
<keyword evidence="3" id="KW-1185">Reference proteome</keyword>
<evidence type="ECO:0000256" key="1">
    <source>
        <dbReference type="SAM" id="SignalP"/>
    </source>
</evidence>
<proteinExistence type="predicted"/>
<dbReference type="AlphaFoldDB" id="A0AAU9CL91"/>
<dbReference type="EMBL" id="AP025314">
    <property type="protein sequence ID" value="BDD08808.1"/>
    <property type="molecule type" value="Genomic_DNA"/>
</dbReference>
<protein>
    <recommendedName>
        <fullName evidence="4">Lipocalin-like domain-containing protein</fullName>
    </recommendedName>
</protein>
<dbReference type="KEGG" id="fax:FUAX_12400"/>
<keyword evidence="1" id="KW-0732">Signal</keyword>
<dbReference type="RefSeq" id="WP_338394043.1">
    <property type="nucleotide sequence ID" value="NZ_AP025314.1"/>
</dbReference>
<name>A0AAU9CL91_9BACT</name>
<dbReference type="Proteomes" id="UP001348817">
    <property type="component" value="Chromosome"/>
</dbReference>